<keyword evidence="2" id="KW-1185">Reference proteome</keyword>
<evidence type="ECO:0000313" key="2">
    <source>
        <dbReference type="Proteomes" id="UP000190774"/>
    </source>
</evidence>
<protein>
    <submittedName>
        <fullName evidence="1">Uncharacterized protein</fullName>
    </submittedName>
</protein>
<dbReference type="OrthoDB" id="193242at2"/>
<dbReference type="Proteomes" id="UP000190774">
    <property type="component" value="Unassembled WGS sequence"/>
</dbReference>
<proteinExistence type="predicted"/>
<dbReference type="EMBL" id="FUYE01000005">
    <property type="protein sequence ID" value="SKA93017.1"/>
    <property type="molecule type" value="Genomic_DNA"/>
</dbReference>
<organism evidence="1 2">
    <name type="scientific">Prosthecobacter debontii</name>
    <dbReference type="NCBI Taxonomy" id="48467"/>
    <lineage>
        <taxon>Bacteria</taxon>
        <taxon>Pseudomonadati</taxon>
        <taxon>Verrucomicrobiota</taxon>
        <taxon>Verrucomicrobiia</taxon>
        <taxon>Verrucomicrobiales</taxon>
        <taxon>Verrucomicrobiaceae</taxon>
        <taxon>Prosthecobacter</taxon>
    </lineage>
</organism>
<gene>
    <name evidence="1" type="ORF">SAMN02745166_02026</name>
</gene>
<sequence>MSLGIIPVFLPELKTTKFNFDFDGSTTLDFAEELDELAGELGVASLADFSDCREAPEGYEGAPWELDEVLGPWTDWFAATAGEETWTRLHAHLKDDPESLSDPDAVPYLLEELSEFIRVLDAAVKEGAQFRLSVVS</sequence>
<name>A0A1T4XU05_9BACT</name>
<evidence type="ECO:0000313" key="1">
    <source>
        <dbReference type="EMBL" id="SKA93017.1"/>
    </source>
</evidence>
<reference evidence="2" key="1">
    <citation type="submission" date="2017-02" db="EMBL/GenBank/DDBJ databases">
        <authorList>
            <person name="Varghese N."/>
            <person name="Submissions S."/>
        </authorList>
    </citation>
    <scope>NUCLEOTIDE SEQUENCE [LARGE SCALE GENOMIC DNA]</scope>
    <source>
        <strain evidence="2">ATCC 700200</strain>
    </source>
</reference>
<dbReference type="STRING" id="48467.SAMN02745166_02026"/>
<dbReference type="AlphaFoldDB" id="A0A1T4XU05"/>
<dbReference type="RefSeq" id="WP_078813233.1">
    <property type="nucleotide sequence ID" value="NZ_FUYE01000005.1"/>
</dbReference>
<accession>A0A1T4XU05</accession>